<dbReference type="Proteomes" id="UP000006906">
    <property type="component" value="Chromosome 9"/>
</dbReference>
<dbReference type="Gramene" id="PNW78939">
    <property type="protein sequence ID" value="PNW78939"/>
    <property type="gene ID" value="CHLRE_09g395176v5"/>
</dbReference>
<sequence length="163" mass="17773">MLGRMATAVADDDGVAAECRPHLRRARARVPPAASPARVLLEPVVTEAWMMVGMCVVQVRRGAACRRRRARGTRASRSRGIAGIADGFRERSQASAGQGLHGATAETVHRPHDQLQAREAPRLLRQPQVRQQPLPLPGPLRDYPSMARCPARCACGWAYPQSP</sequence>
<feature type="compositionally biased region" description="Basic and acidic residues" evidence="1">
    <location>
        <begin position="107"/>
        <end position="122"/>
    </location>
</feature>
<dbReference type="ExpressionAtlas" id="A0A2K3DEI1">
    <property type="expression patterns" value="baseline and differential"/>
</dbReference>
<proteinExistence type="predicted"/>
<evidence type="ECO:0000313" key="3">
    <source>
        <dbReference type="Proteomes" id="UP000006906"/>
    </source>
</evidence>
<dbReference type="AlphaFoldDB" id="A0A2K3DEI1"/>
<organism evidence="2 3">
    <name type="scientific">Chlamydomonas reinhardtii</name>
    <name type="common">Chlamydomonas smithii</name>
    <dbReference type="NCBI Taxonomy" id="3055"/>
    <lineage>
        <taxon>Eukaryota</taxon>
        <taxon>Viridiplantae</taxon>
        <taxon>Chlorophyta</taxon>
        <taxon>core chlorophytes</taxon>
        <taxon>Chlorophyceae</taxon>
        <taxon>CS clade</taxon>
        <taxon>Chlamydomonadales</taxon>
        <taxon>Chlamydomonadaceae</taxon>
        <taxon>Chlamydomonas</taxon>
    </lineage>
</organism>
<dbReference type="EMBL" id="CM008970">
    <property type="protein sequence ID" value="PNW78939.1"/>
    <property type="molecule type" value="Genomic_DNA"/>
</dbReference>
<evidence type="ECO:0000256" key="1">
    <source>
        <dbReference type="SAM" id="MobiDB-lite"/>
    </source>
</evidence>
<evidence type="ECO:0000313" key="2">
    <source>
        <dbReference type="EMBL" id="PNW78939.1"/>
    </source>
</evidence>
<feature type="region of interest" description="Disordered" evidence="1">
    <location>
        <begin position="92"/>
        <end position="139"/>
    </location>
</feature>
<dbReference type="RefSeq" id="XP_042921248.1">
    <property type="nucleotide sequence ID" value="XM_043065745.1"/>
</dbReference>
<protein>
    <submittedName>
        <fullName evidence="2">Uncharacterized protein</fullName>
    </submittedName>
</protein>
<dbReference type="InParanoid" id="A0A2K3DEI1"/>
<keyword evidence="3" id="KW-1185">Reference proteome</keyword>
<reference evidence="2 3" key="1">
    <citation type="journal article" date="2007" name="Science">
        <title>The Chlamydomonas genome reveals the evolution of key animal and plant functions.</title>
        <authorList>
            <person name="Merchant S.S."/>
            <person name="Prochnik S.E."/>
            <person name="Vallon O."/>
            <person name="Harris E.H."/>
            <person name="Karpowicz S.J."/>
            <person name="Witman G.B."/>
            <person name="Terry A."/>
            <person name="Salamov A."/>
            <person name="Fritz-Laylin L.K."/>
            <person name="Marechal-Drouard L."/>
            <person name="Marshall W.F."/>
            <person name="Qu L.H."/>
            <person name="Nelson D.R."/>
            <person name="Sanderfoot A.A."/>
            <person name="Spalding M.H."/>
            <person name="Kapitonov V.V."/>
            <person name="Ren Q."/>
            <person name="Ferris P."/>
            <person name="Lindquist E."/>
            <person name="Shapiro H."/>
            <person name="Lucas S.M."/>
            <person name="Grimwood J."/>
            <person name="Schmutz J."/>
            <person name="Cardol P."/>
            <person name="Cerutti H."/>
            <person name="Chanfreau G."/>
            <person name="Chen C.L."/>
            <person name="Cognat V."/>
            <person name="Croft M.T."/>
            <person name="Dent R."/>
            <person name="Dutcher S."/>
            <person name="Fernandez E."/>
            <person name="Fukuzawa H."/>
            <person name="Gonzalez-Ballester D."/>
            <person name="Gonzalez-Halphen D."/>
            <person name="Hallmann A."/>
            <person name="Hanikenne M."/>
            <person name="Hippler M."/>
            <person name="Inwood W."/>
            <person name="Jabbari K."/>
            <person name="Kalanon M."/>
            <person name="Kuras R."/>
            <person name="Lefebvre P.A."/>
            <person name="Lemaire S.D."/>
            <person name="Lobanov A.V."/>
            <person name="Lohr M."/>
            <person name="Manuell A."/>
            <person name="Meier I."/>
            <person name="Mets L."/>
            <person name="Mittag M."/>
            <person name="Mittelmeier T."/>
            <person name="Moroney J.V."/>
            <person name="Moseley J."/>
            <person name="Napoli C."/>
            <person name="Nedelcu A.M."/>
            <person name="Niyogi K."/>
            <person name="Novoselov S.V."/>
            <person name="Paulsen I.T."/>
            <person name="Pazour G."/>
            <person name="Purton S."/>
            <person name="Ral J.P."/>
            <person name="Riano-Pachon D.M."/>
            <person name="Riekhof W."/>
            <person name="Rymarquis L."/>
            <person name="Schroda M."/>
            <person name="Stern D."/>
            <person name="Umen J."/>
            <person name="Willows R."/>
            <person name="Wilson N."/>
            <person name="Zimmer S.L."/>
            <person name="Allmer J."/>
            <person name="Balk J."/>
            <person name="Bisova K."/>
            <person name="Chen C.J."/>
            <person name="Elias M."/>
            <person name="Gendler K."/>
            <person name="Hauser C."/>
            <person name="Lamb M.R."/>
            <person name="Ledford H."/>
            <person name="Long J.C."/>
            <person name="Minagawa J."/>
            <person name="Page M.D."/>
            <person name="Pan J."/>
            <person name="Pootakham W."/>
            <person name="Roje S."/>
            <person name="Rose A."/>
            <person name="Stahlberg E."/>
            <person name="Terauchi A.M."/>
            <person name="Yang P."/>
            <person name="Ball S."/>
            <person name="Bowler C."/>
            <person name="Dieckmann C.L."/>
            <person name="Gladyshev V.N."/>
            <person name="Green P."/>
            <person name="Jorgensen R."/>
            <person name="Mayfield S."/>
            <person name="Mueller-Roeber B."/>
            <person name="Rajamani S."/>
            <person name="Sayre R.T."/>
            <person name="Brokstein P."/>
            <person name="Dubchak I."/>
            <person name="Goodstein D."/>
            <person name="Hornick L."/>
            <person name="Huang Y.W."/>
            <person name="Jhaveri J."/>
            <person name="Luo Y."/>
            <person name="Martinez D."/>
            <person name="Ngau W.C."/>
            <person name="Otillar B."/>
            <person name="Poliakov A."/>
            <person name="Porter A."/>
            <person name="Szajkowski L."/>
            <person name="Werner G."/>
            <person name="Zhou K."/>
            <person name="Grigoriev I.V."/>
            <person name="Rokhsar D.S."/>
            <person name="Grossman A.R."/>
        </authorList>
    </citation>
    <scope>NUCLEOTIDE SEQUENCE [LARGE SCALE GENOMIC DNA]</scope>
    <source>
        <strain evidence="3">CC-503</strain>
    </source>
</reference>
<gene>
    <name evidence="2" type="ORF">CHLRE_09g395176v5</name>
</gene>
<accession>A0A2K3DEI1</accession>
<name>A0A2K3DEI1_CHLRE</name>
<dbReference type="GeneID" id="66054676"/>
<feature type="compositionally biased region" description="Low complexity" evidence="1">
    <location>
        <begin position="123"/>
        <end position="133"/>
    </location>
</feature>